<dbReference type="AlphaFoldDB" id="A0A1Q5ZTY8"/>
<evidence type="ECO:0000259" key="2">
    <source>
        <dbReference type="Pfam" id="PF13439"/>
    </source>
</evidence>
<organism evidence="3 4">
    <name type="scientific">Mucilaginibacter polytrichastri</name>
    <dbReference type="NCBI Taxonomy" id="1302689"/>
    <lineage>
        <taxon>Bacteria</taxon>
        <taxon>Pseudomonadati</taxon>
        <taxon>Bacteroidota</taxon>
        <taxon>Sphingobacteriia</taxon>
        <taxon>Sphingobacteriales</taxon>
        <taxon>Sphingobacteriaceae</taxon>
        <taxon>Mucilaginibacter</taxon>
    </lineage>
</organism>
<sequence length="379" mass="42234">MKILHIVPAYKPAYIYGGPTESVARLCEGLAADGHEVDVYTTTANGKTELDVVPGKEINVDGVNVIYFKRLTGDPTNITPSLWVKLAKTAKDYDMIHMHAWWNTLVLISAHICFLKGAKTIIAPRGMLSKYIFGSGSSKAKTITHNLIGRSTLAKCYLHATSEAEYDECRELIPGWKGFVLPNIIALPDIAIVPQQNEVFTLIFLSRVHPKKGLEVLFEAMSKLSFKILLRIAGTGDEEYIEQLKQLSADLKVDEQIEWLGWRNRDEKFSEMMKADLFVLPSLNENFANVVIESLHVGTAVLVTEQVGLANFVKAKNTGWVSKLDAADLAGKITEAQQDRSKLNNIREHGRNIIEDNFSEKVLIGQYISEYQKINASVA</sequence>
<keyword evidence="4" id="KW-1185">Reference proteome</keyword>
<dbReference type="STRING" id="1302689.RG47T_0592"/>
<evidence type="ECO:0000259" key="1">
    <source>
        <dbReference type="Pfam" id="PF00534"/>
    </source>
</evidence>
<dbReference type="Pfam" id="PF13439">
    <property type="entry name" value="Glyco_transf_4"/>
    <property type="match status" value="1"/>
</dbReference>
<accession>A0A1Q5ZTY8</accession>
<dbReference type="PANTHER" id="PTHR12526">
    <property type="entry name" value="GLYCOSYLTRANSFERASE"/>
    <property type="match status" value="1"/>
</dbReference>
<dbReference type="GO" id="GO:0016757">
    <property type="term" value="F:glycosyltransferase activity"/>
    <property type="evidence" value="ECO:0007669"/>
    <property type="project" value="InterPro"/>
</dbReference>
<evidence type="ECO:0000313" key="3">
    <source>
        <dbReference type="EMBL" id="OKS85148.1"/>
    </source>
</evidence>
<dbReference type="NCBIfam" id="NF046085">
    <property type="entry name" value="XrtY_assoc_Gly1"/>
    <property type="match status" value="1"/>
</dbReference>
<dbReference type="InterPro" id="IPR001296">
    <property type="entry name" value="Glyco_trans_1"/>
</dbReference>
<dbReference type="OrthoDB" id="9790710at2"/>
<comment type="caution">
    <text evidence="3">The sequence shown here is derived from an EMBL/GenBank/DDBJ whole genome shotgun (WGS) entry which is preliminary data.</text>
</comment>
<dbReference type="RefSeq" id="WP_074487985.1">
    <property type="nucleotide sequence ID" value="NZ_FPAM01000001.1"/>
</dbReference>
<dbReference type="InterPro" id="IPR028098">
    <property type="entry name" value="Glyco_trans_4-like_N"/>
</dbReference>
<name>A0A1Q5ZTY8_9SPHI</name>
<reference evidence="3 4" key="1">
    <citation type="submission" date="2016-11" db="EMBL/GenBank/DDBJ databases">
        <title>Whole Genome Sequencing of Mucilaginibacter polytrichastri RG4-7(T) isolated from the moss sample.</title>
        <authorList>
            <person name="Li Y."/>
        </authorList>
    </citation>
    <scope>NUCLEOTIDE SEQUENCE [LARGE SCALE GENOMIC DNA]</scope>
    <source>
        <strain evidence="3 4">RG4-7</strain>
    </source>
</reference>
<feature type="domain" description="Glycosyl transferase family 1" evidence="1">
    <location>
        <begin position="197"/>
        <end position="352"/>
    </location>
</feature>
<dbReference type="EMBL" id="MPPL01000001">
    <property type="protein sequence ID" value="OKS85148.1"/>
    <property type="molecule type" value="Genomic_DNA"/>
</dbReference>
<gene>
    <name evidence="3" type="ORF">RG47T_0592</name>
</gene>
<protein>
    <recommendedName>
        <fullName evidence="5">Glycosyl transferase family 1 domain-containing protein</fullName>
    </recommendedName>
</protein>
<dbReference type="SUPFAM" id="SSF53756">
    <property type="entry name" value="UDP-Glycosyltransferase/glycogen phosphorylase"/>
    <property type="match status" value="1"/>
</dbReference>
<dbReference type="Pfam" id="PF00534">
    <property type="entry name" value="Glycos_transf_1"/>
    <property type="match status" value="1"/>
</dbReference>
<feature type="domain" description="Glycosyltransferase subfamily 4-like N-terminal" evidence="2">
    <location>
        <begin position="16"/>
        <end position="185"/>
    </location>
</feature>
<evidence type="ECO:0000313" key="4">
    <source>
        <dbReference type="Proteomes" id="UP000186720"/>
    </source>
</evidence>
<dbReference type="Gene3D" id="3.40.50.2000">
    <property type="entry name" value="Glycogen Phosphorylase B"/>
    <property type="match status" value="2"/>
</dbReference>
<dbReference type="Proteomes" id="UP000186720">
    <property type="component" value="Unassembled WGS sequence"/>
</dbReference>
<proteinExistence type="predicted"/>
<evidence type="ECO:0008006" key="5">
    <source>
        <dbReference type="Google" id="ProtNLM"/>
    </source>
</evidence>